<dbReference type="AlphaFoldDB" id="A0A1X0P6K0"/>
<evidence type="ECO:0000256" key="1">
    <source>
        <dbReference type="ARBA" id="ARBA00004120"/>
    </source>
</evidence>
<evidence type="ECO:0000256" key="4">
    <source>
        <dbReference type="ARBA" id="ARBA00023212"/>
    </source>
</evidence>
<evidence type="ECO:0000256" key="8">
    <source>
        <dbReference type="SAM" id="MobiDB-lite"/>
    </source>
</evidence>
<dbReference type="GeneID" id="39981856"/>
<feature type="region of interest" description="Disordered" evidence="8">
    <location>
        <begin position="1"/>
        <end position="73"/>
    </location>
</feature>
<gene>
    <name evidence="9" type="ORF">TM35_000033090</name>
</gene>
<comment type="similarity">
    <text evidence="6">Belongs to the B9D family.</text>
</comment>
<organism evidence="9 10">
    <name type="scientific">Trypanosoma theileri</name>
    <dbReference type="NCBI Taxonomy" id="67003"/>
    <lineage>
        <taxon>Eukaryota</taxon>
        <taxon>Discoba</taxon>
        <taxon>Euglenozoa</taxon>
        <taxon>Kinetoplastea</taxon>
        <taxon>Metakinetoplastina</taxon>
        <taxon>Trypanosomatida</taxon>
        <taxon>Trypanosomatidae</taxon>
        <taxon>Trypanosoma</taxon>
    </lineage>
</organism>
<evidence type="ECO:0000256" key="5">
    <source>
        <dbReference type="ARBA" id="ARBA00023273"/>
    </source>
</evidence>
<protein>
    <recommendedName>
        <fullName evidence="7">B9 domain-containing protein 1</fullName>
    </recommendedName>
</protein>
<sequence>MESSLPDSSTTFLLSAKQQIGGEEGDEVKKDKQKHQKHHRSKRTTEGKTTTPSRKMHSPPPPPPATAVASESLGETKVKSNLLTGIGRNGIMTKGFDVIVRGVLEGAECHTADALFARTYWVHGRDWTPISTLTPANNLNINLNNTHAGGHVHSSSGTSLVRPLDRCSQAEVITQLAIRSEDPFSRFTWAAPFELALHSSNPHGWPQIVVTLHTVTPGSPTTRATDGGGAPCVSYSRCFVPMRSGHYRRQLPLMQLQPATRRQAWIEWWTCERAELRDPAFLCSGEDRSVLRAAPLPGHVALSLSVTVRGMAECGMEP</sequence>
<keyword evidence="10" id="KW-1185">Reference proteome</keyword>
<evidence type="ECO:0000256" key="7">
    <source>
        <dbReference type="ARBA" id="ARBA00039274"/>
    </source>
</evidence>
<dbReference type="VEuPathDB" id="TriTrypDB:TM35_000033090"/>
<dbReference type="GO" id="GO:0060271">
    <property type="term" value="P:cilium assembly"/>
    <property type="evidence" value="ECO:0007669"/>
    <property type="project" value="TreeGrafter"/>
</dbReference>
<keyword evidence="4" id="KW-0206">Cytoskeleton</keyword>
<name>A0A1X0P6K0_9TRYP</name>
<evidence type="ECO:0000256" key="6">
    <source>
        <dbReference type="ARBA" id="ARBA00038411"/>
    </source>
</evidence>
<comment type="caution">
    <text evidence="9">The sequence shown here is derived from an EMBL/GenBank/DDBJ whole genome shotgun (WGS) entry which is preliminary data.</text>
</comment>
<keyword evidence="2" id="KW-0963">Cytoplasm</keyword>
<dbReference type="EMBL" id="NBCO01000003">
    <property type="protein sequence ID" value="ORC92556.1"/>
    <property type="molecule type" value="Genomic_DNA"/>
</dbReference>
<accession>A0A1X0P6K0</accession>
<dbReference type="PANTHER" id="PTHR12968:SF1">
    <property type="entry name" value="B9 DOMAIN-CONTAINING PROTEIN 1"/>
    <property type="match status" value="1"/>
</dbReference>
<dbReference type="PROSITE" id="PS51381">
    <property type="entry name" value="C2_B9"/>
    <property type="match status" value="1"/>
</dbReference>
<dbReference type="Pfam" id="PF07162">
    <property type="entry name" value="B9-C2"/>
    <property type="match status" value="1"/>
</dbReference>
<dbReference type="PANTHER" id="PTHR12968">
    <property type="entry name" value="B9 DOMAIN-CONTAINING"/>
    <property type="match status" value="1"/>
</dbReference>
<dbReference type="InterPro" id="IPR010796">
    <property type="entry name" value="C2_B9-type_dom"/>
</dbReference>
<keyword evidence="5" id="KW-0966">Cell projection</keyword>
<feature type="compositionally biased region" description="Polar residues" evidence="8">
    <location>
        <begin position="1"/>
        <end position="18"/>
    </location>
</feature>
<dbReference type="GO" id="GO:0036038">
    <property type="term" value="C:MKS complex"/>
    <property type="evidence" value="ECO:0007669"/>
    <property type="project" value="TreeGrafter"/>
</dbReference>
<feature type="compositionally biased region" description="Basic residues" evidence="8">
    <location>
        <begin position="31"/>
        <end position="42"/>
    </location>
</feature>
<evidence type="ECO:0000313" key="10">
    <source>
        <dbReference type="Proteomes" id="UP000192257"/>
    </source>
</evidence>
<evidence type="ECO:0000313" key="9">
    <source>
        <dbReference type="EMBL" id="ORC92556.1"/>
    </source>
</evidence>
<comment type="subcellular location">
    <subcellularLocation>
        <location evidence="1">Cytoplasm</location>
        <location evidence="1">Cytoskeleton</location>
        <location evidence="1">Cilium basal body</location>
    </subcellularLocation>
</comment>
<keyword evidence="3" id="KW-0970">Cilium biogenesis/degradation</keyword>
<reference evidence="9 10" key="1">
    <citation type="submission" date="2017-03" db="EMBL/GenBank/DDBJ databases">
        <title>An alternative strategy for trypanosome survival in the mammalian bloodstream revealed through genome and transcriptome analysis of the ubiquitous bovine parasite Trypanosoma (Megatrypanum) theileri.</title>
        <authorList>
            <person name="Kelly S."/>
            <person name="Ivens A."/>
            <person name="Mott A."/>
            <person name="O'Neill E."/>
            <person name="Emms D."/>
            <person name="Macleod O."/>
            <person name="Voorheis P."/>
            <person name="Matthews J."/>
            <person name="Matthews K."/>
            <person name="Carrington M."/>
        </authorList>
    </citation>
    <scope>NUCLEOTIDE SEQUENCE [LARGE SCALE GENOMIC DNA]</scope>
    <source>
        <strain evidence="9">Edinburgh</strain>
    </source>
</reference>
<evidence type="ECO:0000256" key="3">
    <source>
        <dbReference type="ARBA" id="ARBA00022794"/>
    </source>
</evidence>
<dbReference type="Proteomes" id="UP000192257">
    <property type="component" value="Unassembled WGS sequence"/>
</dbReference>
<dbReference type="RefSeq" id="XP_028886622.1">
    <property type="nucleotide sequence ID" value="XM_029022076.1"/>
</dbReference>
<dbReference type="STRING" id="67003.A0A1X0P6K0"/>
<evidence type="ECO:0000256" key="2">
    <source>
        <dbReference type="ARBA" id="ARBA00022490"/>
    </source>
</evidence>
<dbReference type="OrthoDB" id="431939at2759"/>
<proteinExistence type="inferred from homology"/>